<evidence type="ECO:0000256" key="4">
    <source>
        <dbReference type="PROSITE-ProRule" id="PRU00335"/>
    </source>
</evidence>
<dbReference type="SUPFAM" id="SSF46689">
    <property type="entry name" value="Homeodomain-like"/>
    <property type="match status" value="1"/>
</dbReference>
<comment type="caution">
    <text evidence="6">The sequence shown here is derived from an EMBL/GenBank/DDBJ whole genome shotgun (WGS) entry which is preliminary data.</text>
</comment>
<keyword evidence="1" id="KW-0805">Transcription regulation</keyword>
<proteinExistence type="predicted"/>
<dbReference type="EMBL" id="JBHSMD010000010">
    <property type="protein sequence ID" value="MFC5495471.1"/>
    <property type="molecule type" value="Genomic_DNA"/>
</dbReference>
<evidence type="ECO:0000256" key="3">
    <source>
        <dbReference type="ARBA" id="ARBA00023163"/>
    </source>
</evidence>
<reference evidence="7" key="1">
    <citation type="journal article" date="2019" name="Int. J. Syst. Evol. Microbiol.">
        <title>The Global Catalogue of Microorganisms (GCM) 10K type strain sequencing project: providing services to taxonomists for standard genome sequencing and annotation.</title>
        <authorList>
            <consortium name="The Broad Institute Genomics Platform"/>
            <consortium name="The Broad Institute Genome Sequencing Center for Infectious Disease"/>
            <person name="Wu L."/>
            <person name="Ma J."/>
        </authorList>
    </citation>
    <scope>NUCLEOTIDE SEQUENCE [LARGE SCALE GENOMIC DNA]</scope>
    <source>
        <strain evidence="7">KACC 13778</strain>
    </source>
</reference>
<feature type="domain" description="HTH tetR-type" evidence="5">
    <location>
        <begin position="28"/>
        <end position="88"/>
    </location>
</feature>
<gene>
    <name evidence="6" type="ORF">ACFPKY_20350</name>
</gene>
<feature type="DNA-binding region" description="H-T-H motif" evidence="4">
    <location>
        <begin position="51"/>
        <end position="70"/>
    </location>
</feature>
<dbReference type="Pfam" id="PF02909">
    <property type="entry name" value="TetR_C_1"/>
    <property type="match status" value="1"/>
</dbReference>
<keyword evidence="3" id="KW-0804">Transcription</keyword>
<dbReference type="PANTHER" id="PTHR30055">
    <property type="entry name" value="HTH-TYPE TRANSCRIPTIONAL REGULATOR RUTR"/>
    <property type="match status" value="1"/>
</dbReference>
<dbReference type="InterPro" id="IPR004111">
    <property type="entry name" value="Repressor_TetR_C"/>
</dbReference>
<organism evidence="6 7">
    <name type="scientific">Nocardioides caricicola</name>
    <dbReference type="NCBI Taxonomy" id="634770"/>
    <lineage>
        <taxon>Bacteria</taxon>
        <taxon>Bacillati</taxon>
        <taxon>Actinomycetota</taxon>
        <taxon>Actinomycetes</taxon>
        <taxon>Propionibacteriales</taxon>
        <taxon>Nocardioidaceae</taxon>
        <taxon>Nocardioides</taxon>
    </lineage>
</organism>
<dbReference type="InterPro" id="IPR036271">
    <property type="entry name" value="Tet_transcr_reg_TetR-rel_C_sf"/>
</dbReference>
<protein>
    <submittedName>
        <fullName evidence="6">TetR/AcrR family transcriptional regulator</fullName>
    </submittedName>
</protein>
<evidence type="ECO:0000256" key="2">
    <source>
        <dbReference type="ARBA" id="ARBA00023125"/>
    </source>
</evidence>
<dbReference type="Pfam" id="PF00440">
    <property type="entry name" value="TetR_N"/>
    <property type="match status" value="1"/>
</dbReference>
<dbReference type="InterPro" id="IPR009057">
    <property type="entry name" value="Homeodomain-like_sf"/>
</dbReference>
<dbReference type="Gene3D" id="1.10.10.60">
    <property type="entry name" value="Homeodomain-like"/>
    <property type="match status" value="1"/>
</dbReference>
<dbReference type="InterPro" id="IPR050109">
    <property type="entry name" value="HTH-type_TetR-like_transc_reg"/>
</dbReference>
<evidence type="ECO:0000313" key="6">
    <source>
        <dbReference type="EMBL" id="MFC5495471.1"/>
    </source>
</evidence>
<accession>A0ABW0N5F5</accession>
<dbReference type="SUPFAM" id="SSF48498">
    <property type="entry name" value="Tetracyclin repressor-like, C-terminal domain"/>
    <property type="match status" value="1"/>
</dbReference>
<evidence type="ECO:0000313" key="7">
    <source>
        <dbReference type="Proteomes" id="UP001595956"/>
    </source>
</evidence>
<dbReference type="RefSeq" id="WP_345181621.1">
    <property type="nucleotide sequence ID" value="NZ_BAABFQ010000009.1"/>
</dbReference>
<keyword evidence="2 4" id="KW-0238">DNA-binding</keyword>
<sequence>MADPTLPLLWRHVLPADDGAPKRGRPPRVSVDEVVDAAIELADRDGLAALSMRTLAEQLGIGAMTLYSYVASRDDLVVLMLDQVLGRTELPPLTGDLRARLTQVAEVQLADWRAHPWLLDVVGVRPWLGPHAADRYEWQLSAVEGVGLDDIEMDQTITLVVGFATNVVRAEHAVRQAERQSGQTDLEWWEANSDELGRVMAGRDYPLAERVGSAAGEAYQAGTDPRRELEFGLGRILDGIEAYVARPR</sequence>
<dbReference type="PROSITE" id="PS50977">
    <property type="entry name" value="HTH_TETR_2"/>
    <property type="match status" value="1"/>
</dbReference>
<evidence type="ECO:0000256" key="1">
    <source>
        <dbReference type="ARBA" id="ARBA00023015"/>
    </source>
</evidence>
<dbReference type="Proteomes" id="UP001595956">
    <property type="component" value="Unassembled WGS sequence"/>
</dbReference>
<dbReference type="Gene3D" id="1.10.357.10">
    <property type="entry name" value="Tetracycline Repressor, domain 2"/>
    <property type="match status" value="1"/>
</dbReference>
<dbReference type="InterPro" id="IPR001647">
    <property type="entry name" value="HTH_TetR"/>
</dbReference>
<keyword evidence="7" id="KW-1185">Reference proteome</keyword>
<name>A0ABW0N5F5_9ACTN</name>
<dbReference type="PANTHER" id="PTHR30055:SF151">
    <property type="entry name" value="TRANSCRIPTIONAL REGULATORY PROTEIN"/>
    <property type="match status" value="1"/>
</dbReference>
<evidence type="ECO:0000259" key="5">
    <source>
        <dbReference type="PROSITE" id="PS50977"/>
    </source>
</evidence>